<evidence type="ECO:0000256" key="5">
    <source>
        <dbReference type="ARBA" id="ARBA00023136"/>
    </source>
</evidence>
<evidence type="ECO:0000256" key="6">
    <source>
        <dbReference type="ARBA" id="ARBA00049660"/>
    </source>
</evidence>
<evidence type="ECO:0000256" key="2">
    <source>
        <dbReference type="ARBA" id="ARBA00022448"/>
    </source>
</evidence>
<dbReference type="InterPro" id="IPR000292">
    <property type="entry name" value="For/NO2_transpt"/>
</dbReference>
<feature type="transmembrane region" description="Helical" evidence="7">
    <location>
        <begin position="71"/>
        <end position="99"/>
    </location>
</feature>
<dbReference type="GO" id="GO:0015707">
    <property type="term" value="P:nitrite transport"/>
    <property type="evidence" value="ECO:0007669"/>
    <property type="project" value="TreeGrafter"/>
</dbReference>
<dbReference type="PROSITE" id="PS01005">
    <property type="entry name" value="FORMATE_NITRITE_TP_1"/>
    <property type="match status" value="1"/>
</dbReference>
<feature type="transmembrane region" description="Helical" evidence="7">
    <location>
        <begin position="111"/>
        <end position="136"/>
    </location>
</feature>
<reference evidence="8" key="1">
    <citation type="submission" date="2022-06" db="EMBL/GenBank/DDBJ databases">
        <title>Complete genome sequences of two strains of the flax pathogen Septoria linicola.</title>
        <authorList>
            <person name="Lapalu N."/>
            <person name="Simon A."/>
            <person name="Demenou B."/>
            <person name="Paumier D."/>
            <person name="Guillot M.-P."/>
            <person name="Gout L."/>
            <person name="Valade R."/>
        </authorList>
    </citation>
    <scope>NUCLEOTIDE SEQUENCE</scope>
    <source>
        <strain evidence="8">SE15195</strain>
    </source>
</reference>
<evidence type="ECO:0000313" key="9">
    <source>
        <dbReference type="Proteomes" id="UP001056384"/>
    </source>
</evidence>
<keyword evidence="2" id="KW-0813">Transport</keyword>
<feature type="transmembrane region" description="Helical" evidence="7">
    <location>
        <begin position="239"/>
        <end position="257"/>
    </location>
</feature>
<dbReference type="PANTHER" id="PTHR30520:SF6">
    <property type="entry name" value="FORMATE_NITRATE FAMILY TRANSPORTER (EUROFUNG)"/>
    <property type="match status" value="1"/>
</dbReference>
<comment type="similarity">
    <text evidence="6">Belongs to the FNT transporter (TC 1.A.16) family.</text>
</comment>
<keyword evidence="4 7" id="KW-1133">Transmembrane helix</keyword>
<comment type="subcellular location">
    <subcellularLocation>
        <location evidence="1">Membrane</location>
        <topology evidence="1">Multi-pass membrane protein</topology>
    </subcellularLocation>
</comment>
<evidence type="ECO:0000256" key="3">
    <source>
        <dbReference type="ARBA" id="ARBA00022692"/>
    </source>
</evidence>
<dbReference type="AlphaFoldDB" id="A0A9Q9AN39"/>
<dbReference type="FunFam" id="1.20.1080.10:FF:000011">
    <property type="entry name" value="Formate family transporter"/>
    <property type="match status" value="1"/>
</dbReference>
<dbReference type="GO" id="GO:0015513">
    <property type="term" value="F:high-affinity secondary active nitrite transmembrane transporter activity"/>
    <property type="evidence" value="ECO:0007669"/>
    <property type="project" value="TreeGrafter"/>
</dbReference>
<name>A0A9Q9AN39_9PEZI</name>
<feature type="transmembrane region" description="Helical" evidence="7">
    <location>
        <begin position="186"/>
        <end position="205"/>
    </location>
</feature>
<protein>
    <submittedName>
        <fullName evidence="8">Formate/nitrite transporter, aquaporin</fullName>
    </submittedName>
</protein>
<dbReference type="InterPro" id="IPR023271">
    <property type="entry name" value="Aquaporin-like"/>
</dbReference>
<keyword evidence="9" id="KW-1185">Reference proteome</keyword>
<keyword evidence="3 7" id="KW-0812">Transmembrane</keyword>
<dbReference type="Pfam" id="PF01226">
    <property type="entry name" value="Form_Nir_trans"/>
    <property type="match status" value="1"/>
</dbReference>
<evidence type="ECO:0000313" key="8">
    <source>
        <dbReference type="EMBL" id="USW49047.1"/>
    </source>
</evidence>
<evidence type="ECO:0000256" key="7">
    <source>
        <dbReference type="SAM" id="Phobius"/>
    </source>
</evidence>
<dbReference type="EMBL" id="CP099419">
    <property type="protein sequence ID" value="USW49047.1"/>
    <property type="molecule type" value="Genomic_DNA"/>
</dbReference>
<accession>A0A9Q9AN39</accession>
<feature type="transmembrane region" description="Helical" evidence="7">
    <location>
        <begin position="211"/>
        <end position="232"/>
    </location>
</feature>
<keyword evidence="5 7" id="KW-0472">Membrane</keyword>
<dbReference type="InterPro" id="IPR024002">
    <property type="entry name" value="For/NO2_transpt_CS"/>
</dbReference>
<feature type="transmembrane region" description="Helical" evidence="7">
    <location>
        <begin position="29"/>
        <end position="51"/>
    </location>
</feature>
<gene>
    <name evidence="8" type="ORF">Slin15195_G023660</name>
</gene>
<proteinExistence type="inferred from homology"/>
<evidence type="ECO:0000256" key="1">
    <source>
        <dbReference type="ARBA" id="ARBA00004141"/>
    </source>
</evidence>
<organism evidence="8 9">
    <name type="scientific">Septoria linicola</name>
    <dbReference type="NCBI Taxonomy" id="215465"/>
    <lineage>
        <taxon>Eukaryota</taxon>
        <taxon>Fungi</taxon>
        <taxon>Dikarya</taxon>
        <taxon>Ascomycota</taxon>
        <taxon>Pezizomycotina</taxon>
        <taxon>Dothideomycetes</taxon>
        <taxon>Dothideomycetidae</taxon>
        <taxon>Mycosphaerellales</taxon>
        <taxon>Mycosphaerellaceae</taxon>
        <taxon>Septoria</taxon>
    </lineage>
</organism>
<dbReference type="PANTHER" id="PTHR30520">
    <property type="entry name" value="FORMATE TRANSPORTER-RELATED"/>
    <property type="match status" value="1"/>
</dbReference>
<dbReference type="Gene3D" id="1.20.1080.10">
    <property type="entry name" value="Glycerol uptake facilitator protein"/>
    <property type="match status" value="1"/>
</dbReference>
<dbReference type="PROSITE" id="PS01006">
    <property type="entry name" value="FORMATE_NITRITE_TP_2"/>
    <property type="match status" value="1"/>
</dbReference>
<feature type="transmembrane region" description="Helical" evidence="7">
    <location>
        <begin position="159"/>
        <end position="179"/>
    </location>
</feature>
<evidence type="ECO:0000256" key="4">
    <source>
        <dbReference type="ARBA" id="ARBA00022989"/>
    </source>
</evidence>
<dbReference type="Proteomes" id="UP001056384">
    <property type="component" value="Chromosome 2"/>
</dbReference>
<dbReference type="OrthoDB" id="4829at2759"/>
<sequence length="317" mass="34960">MMEAYTPAQTMQLIVRMGEKKAKTRLDKFFTNSFLAGPLLGFGCALSLSTATAPWYQENAPGLIRTISACFFPIGLILVVLTGAELFTSTVMFLPVACLERRITILDLGRGLGVAFFGNLLGMLFFMAVICGYGGIFDDEEMKKQAAKNAVKKAVEVEWWQIFIKAIAANWLVCLAVFFANSSREIGSKIMAMWWPIMTFVALGMDHVVANFFLIPIGIWCGAPIGVWYYIYKSMLPSLVGNAIGGGVFVGVMYWYIHMTGKEAVAADFDKPEQNCDVPLVKVQRPSVYDSYASSIDGFKHSARSSVEVARTPWPAV</sequence>
<dbReference type="GO" id="GO:0005886">
    <property type="term" value="C:plasma membrane"/>
    <property type="evidence" value="ECO:0007669"/>
    <property type="project" value="TreeGrafter"/>
</dbReference>